<keyword evidence="6" id="KW-0862">Zinc</keyword>
<dbReference type="GO" id="GO:0046872">
    <property type="term" value="F:metal ion binding"/>
    <property type="evidence" value="ECO:0007669"/>
    <property type="project" value="UniProtKB-KW"/>
</dbReference>
<evidence type="ECO:0000256" key="4">
    <source>
        <dbReference type="ARBA" id="ARBA00022575"/>
    </source>
</evidence>
<dbReference type="GO" id="GO:0008721">
    <property type="term" value="F:D-serine ammonia-lyase activity"/>
    <property type="evidence" value="ECO:0007669"/>
    <property type="project" value="UniProtKB-EC"/>
</dbReference>
<dbReference type="Pfam" id="PF01168">
    <property type="entry name" value="Ala_racemase_N"/>
    <property type="match status" value="1"/>
</dbReference>
<dbReference type="EC" id="4.3.1.18" evidence="11"/>
<dbReference type="GO" id="GO:0016301">
    <property type="term" value="F:kinase activity"/>
    <property type="evidence" value="ECO:0007669"/>
    <property type="project" value="InterPro"/>
</dbReference>
<dbReference type="AlphaFoldDB" id="A0A436ZW30"/>
<dbReference type="Pfam" id="PF00781">
    <property type="entry name" value="DAGK_cat"/>
    <property type="match status" value="1"/>
</dbReference>
<dbReference type="GeneID" id="93589881"/>
<keyword evidence="8" id="KW-0456">Lyase</keyword>
<dbReference type="SMART" id="SM01119">
    <property type="entry name" value="D-ser_dehydrat"/>
    <property type="match status" value="1"/>
</dbReference>
<dbReference type="OrthoDB" id="20198at2759"/>
<dbReference type="SUPFAM" id="SSF51419">
    <property type="entry name" value="PLP-binding barrel"/>
    <property type="match status" value="1"/>
</dbReference>
<dbReference type="FunFam" id="3.20.20.10:FF:000016">
    <property type="entry name" value="D-serine dehydratase"/>
    <property type="match status" value="1"/>
</dbReference>
<comment type="function">
    <text evidence="10">Catalyzes the conversion of D-serine to pyruvate and ammonia. May play a role in D-serine detoxification.</text>
</comment>
<comment type="cofactor">
    <cofactor evidence="2">
        <name>Zn(2+)</name>
        <dbReference type="ChEBI" id="CHEBI:29105"/>
    </cofactor>
</comment>
<evidence type="ECO:0000256" key="11">
    <source>
        <dbReference type="ARBA" id="ARBA00066349"/>
    </source>
</evidence>
<dbReference type="InterPro" id="IPR026956">
    <property type="entry name" value="D-ser_dehydrat-like_dom"/>
</dbReference>
<dbReference type="EMBL" id="SAEB01000009">
    <property type="protein sequence ID" value="RVD83171.1"/>
    <property type="molecule type" value="Genomic_DNA"/>
</dbReference>
<evidence type="ECO:0000313" key="16">
    <source>
        <dbReference type="EMBL" id="RVD83171.1"/>
    </source>
</evidence>
<gene>
    <name evidence="16" type="ORF">DFL_007570</name>
</gene>
<comment type="catalytic activity">
    <reaction evidence="9">
        <text>D-serine = pyruvate + NH4(+)</text>
        <dbReference type="Rhea" id="RHEA:13977"/>
        <dbReference type="ChEBI" id="CHEBI:15361"/>
        <dbReference type="ChEBI" id="CHEBI:28938"/>
        <dbReference type="ChEBI" id="CHEBI:35247"/>
        <dbReference type="EC" id="4.3.1.18"/>
    </reaction>
    <physiologicalReaction direction="left-to-right" evidence="9">
        <dbReference type="Rhea" id="RHEA:13978"/>
    </physiologicalReaction>
</comment>
<dbReference type="Proteomes" id="UP000283090">
    <property type="component" value="Unassembled WGS sequence"/>
</dbReference>
<evidence type="ECO:0000256" key="8">
    <source>
        <dbReference type="ARBA" id="ARBA00023239"/>
    </source>
</evidence>
<accession>A0A436ZW30</accession>
<comment type="cofactor">
    <cofactor evidence="1">
        <name>pyridoxal 5'-phosphate</name>
        <dbReference type="ChEBI" id="CHEBI:597326"/>
    </cofactor>
</comment>
<keyword evidence="5" id="KW-0479">Metal-binding</keyword>
<comment type="similarity">
    <text evidence="3">Belongs to the DSD1 family.</text>
</comment>
<dbReference type="VEuPathDB" id="FungiDB:DFL_007570"/>
<feature type="domain" description="D-serine dehydratase-like" evidence="15">
    <location>
        <begin position="801"/>
        <end position="904"/>
    </location>
</feature>
<dbReference type="Gene3D" id="2.40.37.20">
    <property type="entry name" value="D-serine dehydratase-like domain"/>
    <property type="match status" value="1"/>
</dbReference>
<dbReference type="Gene3D" id="3.20.20.10">
    <property type="entry name" value="Alanine racemase"/>
    <property type="match status" value="1"/>
</dbReference>
<proteinExistence type="inferred from homology"/>
<dbReference type="SUPFAM" id="SSF111331">
    <property type="entry name" value="NAD kinase/diacylglycerol kinase-like"/>
    <property type="match status" value="1"/>
</dbReference>
<organism evidence="16 17">
    <name type="scientific">Arthrobotrys flagrans</name>
    <name type="common">Nematode-trapping fungus</name>
    <name type="synonym">Trichothecium flagrans</name>
    <dbReference type="NCBI Taxonomy" id="97331"/>
    <lineage>
        <taxon>Eukaryota</taxon>
        <taxon>Fungi</taxon>
        <taxon>Dikarya</taxon>
        <taxon>Ascomycota</taxon>
        <taxon>Pezizomycotina</taxon>
        <taxon>Orbiliomycetes</taxon>
        <taxon>Orbiliales</taxon>
        <taxon>Orbiliaceae</taxon>
        <taxon>Arthrobotrys</taxon>
    </lineage>
</organism>
<evidence type="ECO:0000256" key="13">
    <source>
        <dbReference type="ARBA" id="ARBA00075219"/>
    </source>
</evidence>
<evidence type="ECO:0000256" key="5">
    <source>
        <dbReference type="ARBA" id="ARBA00022723"/>
    </source>
</evidence>
<evidence type="ECO:0000256" key="10">
    <source>
        <dbReference type="ARBA" id="ARBA00055764"/>
    </source>
</evidence>
<dbReference type="InterPro" id="IPR042208">
    <property type="entry name" value="D-ser_dehydrat-like_sf"/>
</dbReference>
<dbReference type="InterPro" id="IPR016064">
    <property type="entry name" value="NAD/diacylglycerol_kinase_sf"/>
</dbReference>
<dbReference type="GO" id="GO:0036088">
    <property type="term" value="P:D-serine catabolic process"/>
    <property type="evidence" value="ECO:0007669"/>
    <property type="project" value="TreeGrafter"/>
</dbReference>
<reference evidence="16 17" key="1">
    <citation type="submission" date="2019-01" db="EMBL/GenBank/DDBJ databases">
        <title>Intercellular communication is required for trap formation in the nematode-trapping fungus Duddingtonia flagrans.</title>
        <authorList>
            <person name="Youssar L."/>
            <person name="Wernet V."/>
            <person name="Hensel N."/>
            <person name="Hildebrandt H.-G."/>
            <person name="Fischer R."/>
        </authorList>
    </citation>
    <scope>NUCLEOTIDE SEQUENCE [LARGE SCALE GENOMIC DNA]</scope>
    <source>
        <strain evidence="16 17">CBS H-5679</strain>
    </source>
</reference>
<dbReference type="Gene3D" id="3.40.50.10330">
    <property type="entry name" value="Probable inorganic polyphosphate/atp-NAD kinase, domain 1"/>
    <property type="match status" value="1"/>
</dbReference>
<evidence type="ECO:0000256" key="1">
    <source>
        <dbReference type="ARBA" id="ARBA00001933"/>
    </source>
</evidence>
<feature type="region of interest" description="Disordered" evidence="14">
    <location>
        <begin position="1"/>
        <end position="21"/>
    </location>
</feature>
<dbReference type="Pfam" id="PF14031">
    <property type="entry name" value="D-ser_dehydrat"/>
    <property type="match status" value="1"/>
</dbReference>
<dbReference type="PANTHER" id="PTHR28004:SF2">
    <property type="entry name" value="D-SERINE DEHYDRATASE"/>
    <property type="match status" value="1"/>
</dbReference>
<dbReference type="InterPro" id="IPR051466">
    <property type="entry name" value="D-amino_acid_metab_enzyme"/>
</dbReference>
<evidence type="ECO:0000256" key="9">
    <source>
        <dbReference type="ARBA" id="ARBA00051198"/>
    </source>
</evidence>
<dbReference type="InterPro" id="IPR001608">
    <property type="entry name" value="Ala_racemase_N"/>
</dbReference>
<protein>
    <recommendedName>
        <fullName evidence="12">D-serine dehydratase</fullName>
        <ecNumber evidence="11">4.3.1.18</ecNumber>
    </recommendedName>
    <alternativeName>
        <fullName evidence="13">D-serine deaminase</fullName>
    </alternativeName>
</protein>
<comment type="caution">
    <text evidence="16">The sequence shown here is derived from an EMBL/GenBank/DDBJ whole genome shotgun (WGS) entry which is preliminary data.</text>
</comment>
<evidence type="ECO:0000313" key="17">
    <source>
        <dbReference type="Proteomes" id="UP000283090"/>
    </source>
</evidence>
<keyword evidence="7" id="KW-0663">Pyridoxal phosphate</keyword>
<evidence type="ECO:0000256" key="2">
    <source>
        <dbReference type="ARBA" id="ARBA00001947"/>
    </source>
</evidence>
<sequence length="920" mass="99769">MADAENKPESTPLAIFRPNNLNNDDDGSDYILLAASGASPPTLEVSNLQQPISESLWSLIIDPANLPPHLKLRASQIHVIISNNSGLKTAQGYYDGLLSPLLSYLRVAHTTHITSSPTSIAEFTTQIASNGLENLIILLSGDTGVTEYINAVPTTSQKITICVLPLGTANAFASAHGLGLKDLLHGKPTLFPTFTATFSPSSRENGELLMESLTKTSSIRGCVVASYGFHASIVGGSETPEYRKHGINKFKMVAEEVMKGTFLGGAGNGFQPYNATVKGVDAAKGGTKHSYLMLALVDRMEPTFVISPKSRDGQVWALYTGDISGKDLIDTLIMGAYAGGKHVEHEIVGYEESKGFRIENMEDKEPWKRWVCVDGRFVEVPEGEGWVEIKIEANCISSIVFSETEHSSSAKPRLTGCDRDVVNSPSSSCATESDVQTLLAVPPALNLYLPFRVSILSLGPILALPPKALSQRPRLPTELSNLTPPTMSVEQLMDETAARKTAMHPLLHSYIGGHRSSLPTPSLCLSLPTIQRNCDIFHRSLDGLDISFRAHVKTHKTVEVTKIELGPKHHSVITSTIREIRGLKPLVDDGTVSDVLYGLPPAASYVATLSSLSKNIPNLRLLVDHPTQIANLNSLPPLCGRPWSVFIKLDTGYRRAGLEPSSDSLKELLKSAILHRNISIHGFYAHAGDSYSSKTEDDSVSYLKTELSTVLAAVKTLNDVSHSLDITDVNNRPLVLSIGATPTAHVVSNLKSLGKELGVEFPDNCSLEIHAGNYPFNDLQQLATGVVPPPDPAFPGNSSLACTVNVEVVSVYPNRNEALVNSGVLAIGREPGQYPGFGRVRGKEKWVLGRISQEHGVLTLDRGNKDKAGEDEVEKAFKVGEKLALDIQHACVAAASHDWYFVLDDKEIVVDVWYPWRGWM</sequence>
<dbReference type="STRING" id="97331.A0A436ZW30"/>
<evidence type="ECO:0000259" key="15">
    <source>
        <dbReference type="SMART" id="SM01119"/>
    </source>
</evidence>
<dbReference type="InterPro" id="IPR017438">
    <property type="entry name" value="ATP-NAD_kinase_N"/>
</dbReference>
<dbReference type="PANTHER" id="PTHR28004">
    <property type="entry name" value="ZGC:162816-RELATED"/>
    <property type="match status" value="1"/>
</dbReference>
<evidence type="ECO:0000256" key="6">
    <source>
        <dbReference type="ARBA" id="ARBA00022833"/>
    </source>
</evidence>
<keyword evidence="17" id="KW-1185">Reference proteome</keyword>
<evidence type="ECO:0000256" key="7">
    <source>
        <dbReference type="ARBA" id="ARBA00022898"/>
    </source>
</evidence>
<dbReference type="RefSeq" id="XP_067488715.1">
    <property type="nucleotide sequence ID" value="XM_067637172.1"/>
</dbReference>
<name>A0A436ZW30_ARTFL</name>
<evidence type="ECO:0000256" key="12">
    <source>
        <dbReference type="ARBA" id="ARBA00069616"/>
    </source>
</evidence>
<keyword evidence="4" id="KW-0216">Detoxification</keyword>
<evidence type="ECO:0000256" key="14">
    <source>
        <dbReference type="SAM" id="MobiDB-lite"/>
    </source>
</evidence>
<evidence type="ECO:0000256" key="3">
    <source>
        <dbReference type="ARBA" id="ARBA00005323"/>
    </source>
</evidence>
<dbReference type="GO" id="GO:0009636">
    <property type="term" value="P:response to toxic substance"/>
    <property type="evidence" value="ECO:0007669"/>
    <property type="project" value="UniProtKB-KW"/>
</dbReference>
<dbReference type="InterPro" id="IPR001206">
    <property type="entry name" value="Diacylglycerol_kinase_cat_dom"/>
</dbReference>
<dbReference type="InterPro" id="IPR029066">
    <property type="entry name" value="PLP-binding_barrel"/>
</dbReference>